<sequence length="123" mass="14167">MDFPEVTKTASTPSIFYREGTVFIEGESYPENSFEIYTPVVRWLRALVDEKKDIRIDINISYMNSSSTKCVLDMLDILDEGHQAGVKTGVVWRFDSENPRSRELAEEFKEEFTMPFDIVPGES</sequence>
<reference evidence="2 3" key="1">
    <citation type="submission" date="2019-10" db="EMBL/GenBank/DDBJ databases">
        <title>Extracellular Electron Transfer in a Candidatus Methanoperedens spp. Enrichment Culture.</title>
        <authorList>
            <person name="Berger S."/>
            <person name="Rangel Shaw D."/>
            <person name="Berben T."/>
            <person name="In 'T Zandt M."/>
            <person name="Frank J."/>
            <person name="Reimann J."/>
            <person name="Jetten M.S.M."/>
            <person name="Welte C.U."/>
        </authorList>
    </citation>
    <scope>NUCLEOTIDE SEQUENCE [LARGE SCALE GENOMIC DNA]</scope>
    <source>
        <strain evidence="2">SB12</strain>
    </source>
</reference>
<protein>
    <submittedName>
        <fullName evidence="2">DUF1987 domain-containing protein</fullName>
    </submittedName>
</protein>
<evidence type="ECO:0000313" key="2">
    <source>
        <dbReference type="EMBL" id="KAB2930372.1"/>
    </source>
</evidence>
<dbReference type="EMBL" id="WBUI01000021">
    <property type="protein sequence ID" value="KAB2930372.1"/>
    <property type="molecule type" value="Genomic_DNA"/>
</dbReference>
<evidence type="ECO:0000313" key="3">
    <source>
        <dbReference type="Proteomes" id="UP000460298"/>
    </source>
</evidence>
<dbReference type="InterPro" id="IPR018530">
    <property type="entry name" value="SiaC"/>
</dbReference>
<evidence type="ECO:0000259" key="1">
    <source>
        <dbReference type="Pfam" id="PF09345"/>
    </source>
</evidence>
<proteinExistence type="predicted"/>
<gene>
    <name evidence="2" type="ORF">F9K24_17055</name>
</gene>
<dbReference type="RefSeq" id="WP_002771297.1">
    <property type="nucleotide sequence ID" value="NZ_JQDG01000082.1"/>
</dbReference>
<comment type="caution">
    <text evidence="2">The sequence shown here is derived from an EMBL/GenBank/DDBJ whole genome shotgun (WGS) entry which is preliminary data.</text>
</comment>
<organism evidence="2 3">
    <name type="scientific">Leptonema illini</name>
    <dbReference type="NCBI Taxonomy" id="183"/>
    <lineage>
        <taxon>Bacteria</taxon>
        <taxon>Pseudomonadati</taxon>
        <taxon>Spirochaetota</taxon>
        <taxon>Spirochaetia</taxon>
        <taxon>Leptospirales</taxon>
        <taxon>Leptospiraceae</taxon>
        <taxon>Leptonema</taxon>
    </lineage>
</organism>
<dbReference type="OrthoDB" id="5297629at2"/>
<dbReference type="Pfam" id="PF09345">
    <property type="entry name" value="SiaC"/>
    <property type="match status" value="1"/>
</dbReference>
<dbReference type="AlphaFoldDB" id="A0A833M060"/>
<name>A0A833M060_9LEPT</name>
<dbReference type="Proteomes" id="UP000460298">
    <property type="component" value="Unassembled WGS sequence"/>
</dbReference>
<feature type="domain" description="SiaC family regulatory phosphoprotein" evidence="1">
    <location>
        <begin position="7"/>
        <end position="120"/>
    </location>
</feature>
<accession>A0A833M060</accession>